<name>A0A5M3YN11_ASPTE</name>
<dbReference type="Proteomes" id="UP000452235">
    <property type="component" value="Unassembled WGS sequence"/>
</dbReference>
<organism evidence="3 4">
    <name type="scientific">Aspergillus terreus</name>
    <dbReference type="NCBI Taxonomy" id="33178"/>
    <lineage>
        <taxon>Eukaryota</taxon>
        <taxon>Fungi</taxon>
        <taxon>Dikarya</taxon>
        <taxon>Ascomycota</taxon>
        <taxon>Pezizomycotina</taxon>
        <taxon>Eurotiomycetes</taxon>
        <taxon>Eurotiomycetidae</taxon>
        <taxon>Eurotiales</taxon>
        <taxon>Aspergillaceae</taxon>
        <taxon>Aspergillus</taxon>
        <taxon>Aspergillus subgen. Circumdati</taxon>
    </lineage>
</organism>
<reference evidence="3 4" key="1">
    <citation type="submission" date="2020-01" db="EMBL/GenBank/DDBJ databases">
        <title>Aspergillus terreus IFO 6365 whole genome shotgun sequence.</title>
        <authorList>
            <person name="Kanamasa S."/>
            <person name="Takahashi H."/>
        </authorList>
    </citation>
    <scope>NUCLEOTIDE SEQUENCE [LARGE SCALE GENOMIC DNA]</scope>
    <source>
        <strain evidence="3 4">IFO 6365</strain>
    </source>
</reference>
<evidence type="ECO:0000313" key="4">
    <source>
        <dbReference type="Proteomes" id="UP000452235"/>
    </source>
</evidence>
<comment type="caution">
    <text evidence="3">The sequence shown here is derived from an EMBL/GenBank/DDBJ whole genome shotgun (WGS) entry which is preliminary data.</text>
</comment>
<keyword evidence="2" id="KW-1133">Transmembrane helix</keyword>
<dbReference type="VEuPathDB" id="FungiDB:ATEG_01767"/>
<feature type="region of interest" description="Disordered" evidence="1">
    <location>
        <begin position="220"/>
        <end position="309"/>
    </location>
</feature>
<dbReference type="OrthoDB" id="3692311at2759"/>
<dbReference type="EMBL" id="BLJY01000001">
    <property type="protein sequence ID" value="GFF12770.1"/>
    <property type="molecule type" value="Genomic_DNA"/>
</dbReference>
<evidence type="ECO:0000313" key="3">
    <source>
        <dbReference type="EMBL" id="GFF12770.1"/>
    </source>
</evidence>
<accession>A0A5M3YN11</accession>
<proteinExistence type="predicted"/>
<evidence type="ECO:0000256" key="2">
    <source>
        <dbReference type="SAM" id="Phobius"/>
    </source>
</evidence>
<feature type="transmembrane region" description="Helical" evidence="2">
    <location>
        <begin position="149"/>
        <end position="172"/>
    </location>
</feature>
<keyword evidence="4" id="KW-1185">Reference proteome</keyword>
<feature type="compositionally biased region" description="Polar residues" evidence="1">
    <location>
        <begin position="225"/>
        <end position="254"/>
    </location>
</feature>
<dbReference type="AlphaFoldDB" id="A0A5M3YN11"/>
<protein>
    <submittedName>
        <fullName evidence="3">Uncharacterized protein</fullName>
    </submittedName>
</protein>
<gene>
    <name evidence="3" type="ORF">ATEIFO6365_0001099400</name>
</gene>
<sequence>MSSCIAGSKNCNFHCPHGGSWFVCESAPYFVGCCSSDPCQNTNAAAPCPDLYPASFNESIYDSFRPNNCIDAPSNNWYTCAKTHPPFLGCCKSNPCQQTSGCPSDDLIPAAWSQSSLGQFELFLDGASPQGTGDSPPPTDSSSGLSKGAIAGIAVGAAVGVIMVLALALFLFRQRRRRLRGGGDMGQANMHTDGQGPFYHAVPQQAGAYIVTSAEGTIADESDSRWSASPGTWTSKHRASSSIGTSYGSPTLVSDSRPLSEMYPASPGKDPRRWTQGLQIEGVPSSPPQAKFIPELDSTPNEVHELEGR</sequence>
<evidence type="ECO:0000256" key="1">
    <source>
        <dbReference type="SAM" id="MobiDB-lite"/>
    </source>
</evidence>
<keyword evidence="2" id="KW-0472">Membrane</keyword>
<keyword evidence="2" id="KW-0812">Transmembrane</keyword>